<dbReference type="STRING" id="717606.PaecuDRAFT_0879"/>
<evidence type="ECO:0000313" key="1">
    <source>
        <dbReference type="EMBL" id="EFM12199.1"/>
    </source>
</evidence>
<protein>
    <submittedName>
        <fullName evidence="1">Uncharacterized protein</fullName>
    </submittedName>
</protein>
<dbReference type="OrthoDB" id="2625189at2"/>
<accession>E0I5F7</accession>
<name>E0I5F7_9BACL</name>
<keyword evidence="2" id="KW-1185">Reference proteome</keyword>
<dbReference type="EMBL" id="AEDD01000002">
    <property type="protein sequence ID" value="EFM12199.1"/>
    <property type="molecule type" value="Genomic_DNA"/>
</dbReference>
<gene>
    <name evidence="1" type="ORF">PaecuDRAFT_0879</name>
</gene>
<dbReference type="Proteomes" id="UP000005387">
    <property type="component" value="Unassembled WGS sequence"/>
</dbReference>
<dbReference type="RefSeq" id="WP_006036894.1">
    <property type="nucleotide sequence ID" value="NZ_AEDD01000002.1"/>
</dbReference>
<evidence type="ECO:0000313" key="2">
    <source>
        <dbReference type="Proteomes" id="UP000005387"/>
    </source>
</evidence>
<dbReference type="eggNOG" id="ENOG50306EK">
    <property type="taxonomic scope" value="Bacteria"/>
</dbReference>
<proteinExistence type="predicted"/>
<sequence length="98" mass="11000">MDVEAAIRPLCGRMVEVCIEDLAGRDPVAPPRTFELLRVKLLPEGTHLQCYLNVTQFLSIPVFGDERTKLTLDGPSGTTFVSEDSHGQLRYTMFWKSS</sequence>
<organism evidence="1 2">
    <name type="scientific">Paenibacillus curdlanolyticus YK9</name>
    <dbReference type="NCBI Taxonomy" id="717606"/>
    <lineage>
        <taxon>Bacteria</taxon>
        <taxon>Bacillati</taxon>
        <taxon>Bacillota</taxon>
        <taxon>Bacilli</taxon>
        <taxon>Bacillales</taxon>
        <taxon>Paenibacillaceae</taxon>
        <taxon>Paenibacillus</taxon>
    </lineage>
</organism>
<reference evidence="1 2" key="1">
    <citation type="submission" date="2010-07" db="EMBL/GenBank/DDBJ databases">
        <title>The draft genome of Paenibacillus curdlanolyticus YK9.</title>
        <authorList>
            <consortium name="US DOE Joint Genome Institute (JGI-PGF)"/>
            <person name="Lucas S."/>
            <person name="Copeland A."/>
            <person name="Lapidus A."/>
            <person name="Cheng J.-F."/>
            <person name="Bruce D."/>
            <person name="Goodwin L."/>
            <person name="Pitluck S."/>
            <person name="Land M.L."/>
            <person name="Hauser L."/>
            <person name="Chang Y.-J."/>
            <person name="Jeffries C."/>
            <person name="Anderson I.J."/>
            <person name="Johnson E."/>
            <person name="Loganathan U."/>
            <person name="Mulhopadhyay B."/>
            <person name="Kyrpides N."/>
            <person name="Woyke T.J."/>
        </authorList>
    </citation>
    <scope>NUCLEOTIDE SEQUENCE [LARGE SCALE GENOMIC DNA]</scope>
    <source>
        <strain evidence="1 2">YK9</strain>
    </source>
</reference>
<dbReference type="AlphaFoldDB" id="E0I5F7"/>